<feature type="domain" description="N-acetyltransferase" evidence="1">
    <location>
        <begin position="1"/>
        <end position="154"/>
    </location>
</feature>
<dbReference type="CDD" id="cd04301">
    <property type="entry name" value="NAT_SF"/>
    <property type="match status" value="1"/>
</dbReference>
<dbReference type="SUPFAM" id="SSF55729">
    <property type="entry name" value="Acyl-CoA N-acyltransferases (Nat)"/>
    <property type="match status" value="1"/>
</dbReference>
<dbReference type="Pfam" id="PF00583">
    <property type="entry name" value="Acetyltransf_1"/>
    <property type="match status" value="1"/>
</dbReference>
<protein>
    <recommendedName>
        <fullName evidence="1">N-acetyltransferase domain-containing protein</fullName>
    </recommendedName>
</protein>
<evidence type="ECO:0000259" key="1">
    <source>
        <dbReference type="PROSITE" id="PS51186"/>
    </source>
</evidence>
<organism evidence="2">
    <name type="scientific">bioreactor metagenome</name>
    <dbReference type="NCBI Taxonomy" id="1076179"/>
    <lineage>
        <taxon>unclassified sequences</taxon>
        <taxon>metagenomes</taxon>
        <taxon>ecological metagenomes</taxon>
    </lineage>
</organism>
<dbReference type="AlphaFoldDB" id="A0A644SUE3"/>
<evidence type="ECO:0000313" key="3">
    <source>
        <dbReference type="EMBL" id="MPL72053.1"/>
    </source>
</evidence>
<gene>
    <name evidence="2" type="ORF">SDC9_03840</name>
    <name evidence="3" type="ORF">SDC9_17833</name>
</gene>
<dbReference type="GO" id="GO:0016747">
    <property type="term" value="F:acyltransferase activity, transferring groups other than amino-acyl groups"/>
    <property type="evidence" value="ECO:0007669"/>
    <property type="project" value="InterPro"/>
</dbReference>
<dbReference type="EMBL" id="VSSQ01000063">
    <property type="protein sequence ID" value="MPL72053.1"/>
    <property type="molecule type" value="Genomic_DNA"/>
</dbReference>
<accession>A0A644SUE3</accession>
<evidence type="ECO:0000313" key="2">
    <source>
        <dbReference type="EMBL" id="MPL58309.1"/>
    </source>
</evidence>
<name>A0A644SUE3_9ZZZZ</name>
<reference evidence="2" key="1">
    <citation type="submission" date="2019-08" db="EMBL/GenBank/DDBJ databases">
        <authorList>
            <person name="Kucharzyk K."/>
            <person name="Murdoch R.W."/>
            <person name="Higgins S."/>
            <person name="Loffler F."/>
        </authorList>
    </citation>
    <scope>NUCLEOTIDE SEQUENCE</scope>
</reference>
<proteinExistence type="predicted"/>
<dbReference type="InterPro" id="IPR016181">
    <property type="entry name" value="Acyl_CoA_acyltransferase"/>
</dbReference>
<sequence>MKFSNFCTNEKNQDFINLSKELWEEYYENAGCNVDKYQKVNNLEGEHFVVLIFDEDDDCNTPIACGSFKELSNDTVEIKRVFVKKIYRNNGLATFIMNKLEKEAKKQNHDFAVLVTGVNNISSQSLYKKLNYELTEGFGIYIGDPDSFCFKKKL</sequence>
<comment type="caution">
    <text evidence="2">The sequence shown here is derived from an EMBL/GenBank/DDBJ whole genome shotgun (WGS) entry which is preliminary data.</text>
</comment>
<dbReference type="Gene3D" id="3.40.630.30">
    <property type="match status" value="1"/>
</dbReference>
<dbReference type="EMBL" id="VSSQ01000006">
    <property type="protein sequence ID" value="MPL58309.1"/>
    <property type="molecule type" value="Genomic_DNA"/>
</dbReference>
<dbReference type="PROSITE" id="PS51186">
    <property type="entry name" value="GNAT"/>
    <property type="match status" value="1"/>
</dbReference>
<dbReference type="InterPro" id="IPR000182">
    <property type="entry name" value="GNAT_dom"/>
</dbReference>